<evidence type="ECO:0000259" key="2">
    <source>
        <dbReference type="Pfam" id="PF00582"/>
    </source>
</evidence>
<dbReference type="SUPFAM" id="SSF52402">
    <property type="entry name" value="Adenine nucleotide alpha hydrolases-like"/>
    <property type="match status" value="1"/>
</dbReference>
<dbReference type="AlphaFoldDB" id="A0A1E5G2R2"/>
<dbReference type="EMBL" id="MIJE01000011">
    <property type="protein sequence ID" value="OEF97356.1"/>
    <property type="molecule type" value="Genomic_DNA"/>
</dbReference>
<dbReference type="PANTHER" id="PTHR46268">
    <property type="entry name" value="STRESS RESPONSE PROTEIN NHAX"/>
    <property type="match status" value="1"/>
</dbReference>
<dbReference type="Gene3D" id="3.40.50.620">
    <property type="entry name" value="HUPs"/>
    <property type="match status" value="1"/>
</dbReference>
<dbReference type="OrthoDB" id="9777884at2"/>
<reference evidence="3 4" key="1">
    <citation type="submission" date="2016-09" db="EMBL/GenBank/DDBJ databases">
        <title>Draft genome sequence for the type strain of Desulfuribacillus alkaliarsenatis AHT28, an obligately anaerobic, sulfidogenic bacterium isolated from Russian soda lake sediments.</title>
        <authorList>
            <person name="Abin C.A."/>
            <person name="Hollibaugh J.T."/>
        </authorList>
    </citation>
    <scope>NUCLEOTIDE SEQUENCE [LARGE SCALE GENOMIC DNA]</scope>
    <source>
        <strain evidence="3 4">AHT28</strain>
    </source>
</reference>
<feature type="domain" description="UspA" evidence="2">
    <location>
        <begin position="1"/>
        <end position="139"/>
    </location>
</feature>
<dbReference type="InterPro" id="IPR006016">
    <property type="entry name" value="UspA"/>
</dbReference>
<sequence length="139" mass="15142">MFLKILLAADGSEHSVRAAEHTVRLIAGQAEGFVTVVYAVDGSTSKSDVLHNNSETEIAISRKEKLKNVFGVLESANIKYELKIIHGDPGEAITEYANKQYFDCLVIGSRGLNRLQSMVLGGVSHKVAKRAKCPVMIVK</sequence>
<dbReference type="PRINTS" id="PR01438">
    <property type="entry name" value="UNVRSLSTRESS"/>
</dbReference>
<dbReference type="InterPro" id="IPR014729">
    <property type="entry name" value="Rossmann-like_a/b/a_fold"/>
</dbReference>
<dbReference type="STRING" id="766136.BHF68_03860"/>
<evidence type="ECO:0000256" key="1">
    <source>
        <dbReference type="ARBA" id="ARBA00008791"/>
    </source>
</evidence>
<proteinExistence type="inferred from homology"/>
<dbReference type="RefSeq" id="WP_069642754.1">
    <property type="nucleotide sequence ID" value="NZ_MIJE01000011.1"/>
</dbReference>
<name>A0A1E5G2R2_9FIRM</name>
<dbReference type="CDD" id="cd00293">
    <property type="entry name" value="USP-like"/>
    <property type="match status" value="1"/>
</dbReference>
<evidence type="ECO:0000313" key="4">
    <source>
        <dbReference type="Proteomes" id="UP000094296"/>
    </source>
</evidence>
<organism evidence="3 4">
    <name type="scientific">Desulfuribacillus alkaliarsenatis</name>
    <dbReference type="NCBI Taxonomy" id="766136"/>
    <lineage>
        <taxon>Bacteria</taxon>
        <taxon>Bacillati</taxon>
        <taxon>Bacillota</taxon>
        <taxon>Desulfuribacillia</taxon>
        <taxon>Desulfuribacillales</taxon>
        <taxon>Desulfuribacillaceae</taxon>
        <taxon>Desulfuribacillus</taxon>
    </lineage>
</organism>
<gene>
    <name evidence="3" type="ORF">BHF68_03860</name>
</gene>
<dbReference type="Proteomes" id="UP000094296">
    <property type="component" value="Unassembled WGS sequence"/>
</dbReference>
<keyword evidence="4" id="KW-1185">Reference proteome</keyword>
<evidence type="ECO:0000313" key="3">
    <source>
        <dbReference type="EMBL" id="OEF97356.1"/>
    </source>
</evidence>
<accession>A0A1E5G2R2</accession>
<protein>
    <submittedName>
        <fullName evidence="3">Universal stress protein</fullName>
    </submittedName>
</protein>
<comment type="caution">
    <text evidence="3">The sequence shown here is derived from an EMBL/GenBank/DDBJ whole genome shotgun (WGS) entry which is preliminary data.</text>
</comment>
<dbReference type="PANTHER" id="PTHR46268:SF6">
    <property type="entry name" value="UNIVERSAL STRESS PROTEIN UP12"/>
    <property type="match status" value="1"/>
</dbReference>
<dbReference type="Pfam" id="PF00582">
    <property type="entry name" value="Usp"/>
    <property type="match status" value="1"/>
</dbReference>
<dbReference type="InterPro" id="IPR006015">
    <property type="entry name" value="Universal_stress_UspA"/>
</dbReference>
<comment type="similarity">
    <text evidence="1">Belongs to the universal stress protein A family.</text>
</comment>